<accession>A0A8S1M8F1</accession>
<dbReference type="AlphaFoldDB" id="A0A8S1M8F1"/>
<protein>
    <submittedName>
        <fullName evidence="1">Uncharacterized protein</fullName>
    </submittedName>
</protein>
<organism evidence="1 2">
    <name type="scientific">Paramecium primaurelia</name>
    <dbReference type="NCBI Taxonomy" id="5886"/>
    <lineage>
        <taxon>Eukaryota</taxon>
        <taxon>Sar</taxon>
        <taxon>Alveolata</taxon>
        <taxon>Ciliophora</taxon>
        <taxon>Intramacronucleata</taxon>
        <taxon>Oligohymenophorea</taxon>
        <taxon>Peniculida</taxon>
        <taxon>Parameciidae</taxon>
        <taxon>Paramecium</taxon>
    </lineage>
</organism>
<proteinExistence type="predicted"/>
<keyword evidence="2" id="KW-1185">Reference proteome</keyword>
<dbReference type="OMA" id="YSHSHQV"/>
<evidence type="ECO:0000313" key="1">
    <source>
        <dbReference type="EMBL" id="CAD8074131.1"/>
    </source>
</evidence>
<dbReference type="EMBL" id="CAJJDM010000052">
    <property type="protein sequence ID" value="CAD8074131.1"/>
    <property type="molecule type" value="Genomic_DNA"/>
</dbReference>
<gene>
    <name evidence="1" type="ORF">PPRIM_AZ9-3.1.T0520094</name>
</gene>
<reference evidence="1" key="1">
    <citation type="submission" date="2021-01" db="EMBL/GenBank/DDBJ databases">
        <authorList>
            <consortium name="Genoscope - CEA"/>
            <person name="William W."/>
        </authorList>
    </citation>
    <scope>NUCLEOTIDE SEQUENCE</scope>
</reference>
<dbReference type="Proteomes" id="UP000688137">
    <property type="component" value="Unassembled WGS sequence"/>
</dbReference>
<comment type="caution">
    <text evidence="1">The sequence shown here is derived from an EMBL/GenBank/DDBJ whole genome shotgun (WGS) entry which is preliminary data.</text>
</comment>
<sequence length="221" mass="26488">MLNLKTEESYGSNSINRFDQQMQNSDRKFVLHANLNEISRKHYHHERKLVLPQIQVPHSQTEQSDERDTNIHMFKKQLECIKLPDIDEKFFIRRSFNIDLMNKPKVYSHSHQVSREEYEFANSEKNIDVLITKKVDFQEDVMIYDYVNQTYKKDSINGSSKSSKLKRQNTRKLSDDLTQTYKQNQKMNNLFKLNPKSRFFEENTKESQKFIINENLVNDNI</sequence>
<name>A0A8S1M8F1_PARPR</name>
<evidence type="ECO:0000313" key="2">
    <source>
        <dbReference type="Proteomes" id="UP000688137"/>
    </source>
</evidence>